<dbReference type="EMBL" id="WUYX01000070">
    <property type="protein sequence ID" value="MXV64414.1"/>
    <property type="molecule type" value="Genomic_DNA"/>
</dbReference>
<comment type="similarity">
    <text evidence="2">Belongs to the MscS (TC 1.A.23) family.</text>
</comment>
<dbReference type="InterPro" id="IPR023408">
    <property type="entry name" value="MscS_beta-dom_sf"/>
</dbReference>
<feature type="domain" description="Mechanosensitive ion channel MscS" evidence="9">
    <location>
        <begin position="119"/>
        <end position="186"/>
    </location>
</feature>
<dbReference type="InterPro" id="IPR006685">
    <property type="entry name" value="MscS_channel_2nd"/>
</dbReference>
<evidence type="ECO:0000313" key="11">
    <source>
        <dbReference type="EMBL" id="MXV64414.1"/>
    </source>
</evidence>
<evidence type="ECO:0000256" key="8">
    <source>
        <dbReference type="SAM" id="Phobius"/>
    </source>
</evidence>
<comment type="caution">
    <text evidence="11">The sequence shown here is derived from an EMBL/GenBank/DDBJ whole genome shotgun (WGS) entry which is preliminary data.</text>
</comment>
<evidence type="ECO:0000259" key="9">
    <source>
        <dbReference type="Pfam" id="PF00924"/>
    </source>
</evidence>
<feature type="transmembrane region" description="Helical" evidence="8">
    <location>
        <begin position="101"/>
        <end position="130"/>
    </location>
</feature>
<evidence type="ECO:0000259" key="10">
    <source>
        <dbReference type="Pfam" id="PF21082"/>
    </source>
</evidence>
<keyword evidence="5 8" id="KW-1133">Transmembrane helix</keyword>
<dbReference type="Pfam" id="PF00924">
    <property type="entry name" value="MS_channel_2nd"/>
    <property type="match status" value="1"/>
</dbReference>
<evidence type="ECO:0000256" key="5">
    <source>
        <dbReference type="ARBA" id="ARBA00022989"/>
    </source>
</evidence>
<name>A0A6B0VSH2_9EURY</name>
<feature type="compositionally biased region" description="Acidic residues" evidence="7">
    <location>
        <begin position="339"/>
        <end position="355"/>
    </location>
</feature>
<dbReference type="Gene3D" id="2.30.30.60">
    <property type="match status" value="1"/>
</dbReference>
<evidence type="ECO:0000256" key="4">
    <source>
        <dbReference type="ARBA" id="ARBA00022692"/>
    </source>
</evidence>
<keyword evidence="12" id="KW-1185">Reference proteome</keyword>
<evidence type="ECO:0000256" key="3">
    <source>
        <dbReference type="ARBA" id="ARBA00022475"/>
    </source>
</evidence>
<dbReference type="GO" id="GO:0005886">
    <property type="term" value="C:plasma membrane"/>
    <property type="evidence" value="ECO:0007669"/>
    <property type="project" value="UniProtKB-SubCell"/>
</dbReference>
<keyword evidence="4 8" id="KW-0812">Transmembrane</keyword>
<accession>A0A6B0VSH2</accession>
<keyword evidence="3" id="KW-1003">Cell membrane</keyword>
<dbReference type="Proteomes" id="UP000434101">
    <property type="component" value="Unassembled WGS sequence"/>
</dbReference>
<evidence type="ECO:0000256" key="1">
    <source>
        <dbReference type="ARBA" id="ARBA00004651"/>
    </source>
</evidence>
<protein>
    <submittedName>
        <fullName evidence="11">Mechanosensitive ion channel</fullName>
    </submittedName>
</protein>
<dbReference type="RefSeq" id="WP_160067698.1">
    <property type="nucleotide sequence ID" value="NZ_WUYX01000070.1"/>
</dbReference>
<dbReference type="Gene3D" id="3.30.70.100">
    <property type="match status" value="1"/>
</dbReference>
<dbReference type="Gene3D" id="1.10.287.1260">
    <property type="match status" value="1"/>
</dbReference>
<proteinExistence type="inferred from homology"/>
<feature type="transmembrane region" description="Helical" evidence="8">
    <location>
        <begin position="74"/>
        <end position="95"/>
    </location>
</feature>
<dbReference type="SUPFAM" id="SSF50182">
    <property type="entry name" value="Sm-like ribonucleoproteins"/>
    <property type="match status" value="1"/>
</dbReference>
<dbReference type="PANTHER" id="PTHR30221:SF1">
    <property type="entry name" value="SMALL-CONDUCTANCE MECHANOSENSITIVE CHANNEL"/>
    <property type="match status" value="1"/>
</dbReference>
<dbReference type="AlphaFoldDB" id="A0A6B0VSH2"/>
<dbReference type="SUPFAM" id="SSF82689">
    <property type="entry name" value="Mechanosensitive channel protein MscS (YggB), C-terminal domain"/>
    <property type="match status" value="1"/>
</dbReference>
<evidence type="ECO:0000256" key="7">
    <source>
        <dbReference type="SAM" id="MobiDB-lite"/>
    </source>
</evidence>
<feature type="compositionally biased region" description="Low complexity" evidence="7">
    <location>
        <begin position="319"/>
        <end position="332"/>
    </location>
</feature>
<evidence type="ECO:0000313" key="12">
    <source>
        <dbReference type="Proteomes" id="UP000434101"/>
    </source>
</evidence>
<keyword evidence="6 8" id="KW-0472">Membrane</keyword>
<dbReference type="OrthoDB" id="11475at2157"/>
<dbReference type="InterPro" id="IPR011066">
    <property type="entry name" value="MscS_channel_C_sf"/>
</dbReference>
<dbReference type="PANTHER" id="PTHR30221">
    <property type="entry name" value="SMALL-CONDUCTANCE MECHANOSENSITIVE CHANNEL"/>
    <property type="match status" value="1"/>
</dbReference>
<gene>
    <name evidence="11" type="ORF">GS429_20550</name>
</gene>
<sequence length="361" mass="39627">MRGVLQGDETENETAEAVEEFQGYLPYDVSQTTIEIVLALFVLVVGWYLSKLVVRIAGRTVARKIERPSVTRTVLRGVRISVLLLAGFIAAGILGVGDTQILLSVTVISAVIAVVLAPLVGSLINGFFVLADRPYEIGDMIEVTDEGHKGFVEDITIRYTKIFTLQNTFIVIPNSEIHERDVINYSAEDERTRISIAFDVTYGSDLETARKQAERAARTVDLVISGGPDIRIGSARYAAAPLCNIEEHGDHGIALELYFWIKHPYKQAVARSDVQAAVRKRFAELDVEFAYPRRHHVFDESSGVARMAVDGRGSDHSNPESGSGPGSPVTPGNRLADGSEAETPPEDELDTESDTEDRREQ</sequence>
<dbReference type="InterPro" id="IPR045275">
    <property type="entry name" value="MscS_archaea/bacteria_type"/>
</dbReference>
<organism evidence="11 12">
    <name type="scientific">Natronorubrum halalkaliphilum</name>
    <dbReference type="NCBI Taxonomy" id="2691917"/>
    <lineage>
        <taxon>Archaea</taxon>
        <taxon>Methanobacteriati</taxon>
        <taxon>Methanobacteriota</taxon>
        <taxon>Stenosarchaea group</taxon>
        <taxon>Halobacteria</taxon>
        <taxon>Halobacteriales</taxon>
        <taxon>Natrialbaceae</taxon>
        <taxon>Natronorubrum</taxon>
    </lineage>
</organism>
<evidence type="ECO:0000256" key="2">
    <source>
        <dbReference type="ARBA" id="ARBA00008017"/>
    </source>
</evidence>
<dbReference type="InterPro" id="IPR049278">
    <property type="entry name" value="MS_channel_C"/>
</dbReference>
<evidence type="ECO:0000256" key="6">
    <source>
        <dbReference type="ARBA" id="ARBA00023136"/>
    </source>
</evidence>
<feature type="transmembrane region" description="Helical" evidence="8">
    <location>
        <begin position="36"/>
        <end position="54"/>
    </location>
</feature>
<comment type="subcellular location">
    <subcellularLocation>
        <location evidence="1">Cell membrane</location>
        <topology evidence="1">Multi-pass membrane protein</topology>
    </subcellularLocation>
</comment>
<feature type="domain" description="Mechanosensitive ion channel MscS C-terminal" evidence="10">
    <location>
        <begin position="195"/>
        <end position="288"/>
    </location>
</feature>
<dbReference type="InterPro" id="IPR010920">
    <property type="entry name" value="LSM_dom_sf"/>
</dbReference>
<feature type="region of interest" description="Disordered" evidence="7">
    <location>
        <begin position="308"/>
        <end position="361"/>
    </location>
</feature>
<dbReference type="Pfam" id="PF21082">
    <property type="entry name" value="MS_channel_3rd"/>
    <property type="match status" value="1"/>
</dbReference>
<dbReference type="GO" id="GO:0008381">
    <property type="term" value="F:mechanosensitive monoatomic ion channel activity"/>
    <property type="evidence" value="ECO:0007669"/>
    <property type="project" value="InterPro"/>
</dbReference>
<reference evidence="11 12" key="1">
    <citation type="submission" date="2020-01" db="EMBL/GenBank/DDBJ databases">
        <title>Natronorubrum sp. JWXQ-INN 674 isolated from Inner Mongolia Autonomous Region of China.</title>
        <authorList>
            <person name="Xue Q."/>
        </authorList>
    </citation>
    <scope>NUCLEOTIDE SEQUENCE [LARGE SCALE GENOMIC DNA]</scope>
    <source>
        <strain evidence="11 12">JWXQ-INN-674</strain>
    </source>
</reference>